<reference evidence="3" key="1">
    <citation type="submission" date="2016-10" db="EMBL/GenBank/DDBJ databases">
        <authorList>
            <person name="Varghese N."/>
            <person name="Submissions S."/>
        </authorList>
    </citation>
    <scope>NUCLEOTIDE SEQUENCE [LARGE SCALE GENOMIC DNA]</scope>
    <source>
        <strain evidence="3">DSM 22427</strain>
    </source>
</reference>
<accession>A0A1I6V5Q8</accession>
<protein>
    <submittedName>
        <fullName evidence="2">Putative DNA-binding domain-containing protein</fullName>
    </submittedName>
</protein>
<evidence type="ECO:0000259" key="1">
    <source>
        <dbReference type="Pfam" id="PF04326"/>
    </source>
</evidence>
<dbReference type="PANTHER" id="PTHR30595:SF6">
    <property type="entry name" value="SCHLAFEN ALBA-2 DOMAIN-CONTAINING PROTEIN"/>
    <property type="match status" value="1"/>
</dbReference>
<feature type="domain" description="Schlafen AlbA-2" evidence="1">
    <location>
        <begin position="26"/>
        <end position="149"/>
    </location>
</feature>
<keyword evidence="2" id="KW-0238">DNA-binding</keyword>
<dbReference type="PANTHER" id="PTHR30595">
    <property type="entry name" value="GLPR-RELATED TRANSCRIPTIONAL REPRESSOR"/>
    <property type="match status" value="1"/>
</dbReference>
<sequence length="469" mass="53449">MINYNPFEKPLSEIDSDDIYELDVPEGYYYEYKRSLIGKEDIAKSVSSFANTYGGLLFLGVEENDDTNKPEDRFTLSNGDSSKYKETVRNAVKEYVSPPPRFTTHTFDGFSEDGGEGYVILVDVPESQITPHINNNGCVYRRTGEGSDPYRPLTDPGVLDDLHNRREQWQERVEEFCQTEVGLTNAHAGDPENDILGIPMLEVYGIPTTLDEPVCSDVRLDLDGFRDAVQSSNMYLLSEDRDGVEEDESIKMGVDADTYRATSEGVVAQQWTTYDEDGYKDRAHTPLTIKFFADGSAKFFMPLPTIPFPEPSDQTVTWEVIDRYLDSSHENIQFIDGENTLLALYNHLNIYMNLLSTYGWPEESNNIYVKARLINGYRTMLFFESDWYQELVQDYGAPVCYDDVVEAPRMNPFQYEIELSKEDRFSSVLYSVVSIFQAFGLPLQNSTDLGENFTNSIFQNSPGEYDGPF</sequence>
<keyword evidence="3" id="KW-1185">Reference proteome</keyword>
<dbReference type="RefSeq" id="WP_092907832.1">
    <property type="nucleotide sequence ID" value="NZ_FOZS01000011.1"/>
</dbReference>
<dbReference type="EMBL" id="FOZS01000011">
    <property type="protein sequence ID" value="SFT08954.1"/>
    <property type="molecule type" value="Genomic_DNA"/>
</dbReference>
<evidence type="ECO:0000313" key="2">
    <source>
        <dbReference type="EMBL" id="SFT08954.1"/>
    </source>
</evidence>
<dbReference type="Proteomes" id="UP000199199">
    <property type="component" value="Unassembled WGS sequence"/>
</dbReference>
<dbReference type="OrthoDB" id="114576at2157"/>
<dbReference type="GO" id="GO:0003677">
    <property type="term" value="F:DNA binding"/>
    <property type="evidence" value="ECO:0007669"/>
    <property type="project" value="UniProtKB-KW"/>
</dbReference>
<gene>
    <name evidence="2" type="ORF">SAMN04488556_0066</name>
</gene>
<dbReference type="Pfam" id="PF04326">
    <property type="entry name" value="SLFN_AlbA_2"/>
    <property type="match status" value="1"/>
</dbReference>
<evidence type="ECO:0000313" key="3">
    <source>
        <dbReference type="Proteomes" id="UP000199199"/>
    </source>
</evidence>
<dbReference type="Gene3D" id="3.30.950.30">
    <property type="entry name" value="Schlafen, AAA domain"/>
    <property type="match status" value="1"/>
</dbReference>
<dbReference type="InterPro" id="IPR038461">
    <property type="entry name" value="Schlafen_AlbA_2_dom_sf"/>
</dbReference>
<proteinExistence type="predicted"/>
<dbReference type="InterPro" id="IPR007421">
    <property type="entry name" value="Schlafen_AlbA_2_dom"/>
</dbReference>
<name>A0A1I6V5Q8_9EURY</name>
<dbReference type="AlphaFoldDB" id="A0A1I6V5Q8"/>
<organism evidence="2 3">
    <name type="scientific">Halostagnicola kamekurae</name>
    <dbReference type="NCBI Taxonomy" id="619731"/>
    <lineage>
        <taxon>Archaea</taxon>
        <taxon>Methanobacteriati</taxon>
        <taxon>Methanobacteriota</taxon>
        <taxon>Stenosarchaea group</taxon>
        <taxon>Halobacteria</taxon>
        <taxon>Halobacteriales</taxon>
        <taxon>Natrialbaceae</taxon>
        <taxon>Halostagnicola</taxon>
    </lineage>
</organism>